<protein>
    <recommendedName>
        <fullName evidence="3">F-box domain-containing protein</fullName>
    </recommendedName>
</protein>
<gene>
    <name evidence="1" type="ORF">B0H16DRAFT_1894080</name>
</gene>
<evidence type="ECO:0000313" key="2">
    <source>
        <dbReference type="Proteomes" id="UP001215598"/>
    </source>
</evidence>
<dbReference type="InterPro" id="IPR032675">
    <property type="entry name" value="LRR_dom_sf"/>
</dbReference>
<evidence type="ECO:0000313" key="1">
    <source>
        <dbReference type="EMBL" id="KAJ7728460.1"/>
    </source>
</evidence>
<proteinExistence type="predicted"/>
<name>A0AAD7HU98_9AGAR</name>
<comment type="caution">
    <text evidence="1">The sequence shown here is derived from an EMBL/GenBank/DDBJ whole genome shotgun (WGS) entry which is preliminary data.</text>
</comment>
<evidence type="ECO:0008006" key="3">
    <source>
        <dbReference type="Google" id="ProtNLM"/>
    </source>
</evidence>
<dbReference type="Proteomes" id="UP001215598">
    <property type="component" value="Unassembled WGS sequence"/>
</dbReference>
<reference evidence="1" key="1">
    <citation type="submission" date="2023-03" db="EMBL/GenBank/DDBJ databases">
        <title>Massive genome expansion in bonnet fungi (Mycena s.s.) driven by repeated elements and novel gene families across ecological guilds.</title>
        <authorList>
            <consortium name="Lawrence Berkeley National Laboratory"/>
            <person name="Harder C.B."/>
            <person name="Miyauchi S."/>
            <person name="Viragh M."/>
            <person name="Kuo A."/>
            <person name="Thoen E."/>
            <person name="Andreopoulos B."/>
            <person name="Lu D."/>
            <person name="Skrede I."/>
            <person name="Drula E."/>
            <person name="Henrissat B."/>
            <person name="Morin E."/>
            <person name="Kohler A."/>
            <person name="Barry K."/>
            <person name="LaButti K."/>
            <person name="Morin E."/>
            <person name="Salamov A."/>
            <person name="Lipzen A."/>
            <person name="Mereny Z."/>
            <person name="Hegedus B."/>
            <person name="Baldrian P."/>
            <person name="Stursova M."/>
            <person name="Weitz H."/>
            <person name="Taylor A."/>
            <person name="Grigoriev I.V."/>
            <person name="Nagy L.G."/>
            <person name="Martin F."/>
            <person name="Kauserud H."/>
        </authorList>
    </citation>
    <scope>NUCLEOTIDE SEQUENCE</scope>
    <source>
        <strain evidence="1">CBHHK182m</strain>
    </source>
</reference>
<sequence>MRWPVILRQVWGSEESGRSTLWRGANRAAMDFGLIATASLLLGFKVGDMGDIQRGAARERYSWVRHSVGDDAVTPPLLFSFHHHPHVPSRRPSFVFKLVLESALRRRLIFSIGRHRVQELNIRLHKDSDATQRHIFSGLSVFTNLSSFTIRNGHITRELHTATINMPSLRRLRLQWCSLFAVSRSLPPVVPFTITDLLLHEVLILDKEGEALDTRKLWILHRLNLSIVPPAHLGRLRALTISSEKSATEVASQAYALLPYTPLLESLNVLGPPLVYRSGPADSLLALNLPLLQLFKGPAQIASAMAKSAVYIAECTVTDEIGTLEALRVVGRLHEQTLRSIELTLTRWDDDVLCEIAHRLSQCKRIKIVHRYSAPGEEFLFNLGPQYLDRMPRLETLLIQARPEDAVEPQNPHHFGDSWDVLKASKKWREDAWLRDVPQAPTVAATREWLAVWKKYTPLLELMDLGGRRWTREFQGSAGIVCKNLELTVLPSIPFYWNFRGAQ</sequence>
<dbReference type="Gene3D" id="3.80.10.10">
    <property type="entry name" value="Ribonuclease Inhibitor"/>
    <property type="match status" value="1"/>
</dbReference>
<accession>A0AAD7HU98</accession>
<organism evidence="1 2">
    <name type="scientific">Mycena metata</name>
    <dbReference type="NCBI Taxonomy" id="1033252"/>
    <lineage>
        <taxon>Eukaryota</taxon>
        <taxon>Fungi</taxon>
        <taxon>Dikarya</taxon>
        <taxon>Basidiomycota</taxon>
        <taxon>Agaricomycotina</taxon>
        <taxon>Agaricomycetes</taxon>
        <taxon>Agaricomycetidae</taxon>
        <taxon>Agaricales</taxon>
        <taxon>Marasmiineae</taxon>
        <taxon>Mycenaceae</taxon>
        <taxon>Mycena</taxon>
    </lineage>
</organism>
<dbReference type="AlphaFoldDB" id="A0AAD7HU98"/>
<dbReference type="EMBL" id="JARKIB010000172">
    <property type="protein sequence ID" value="KAJ7728460.1"/>
    <property type="molecule type" value="Genomic_DNA"/>
</dbReference>
<dbReference type="SUPFAM" id="SSF52047">
    <property type="entry name" value="RNI-like"/>
    <property type="match status" value="1"/>
</dbReference>
<keyword evidence="2" id="KW-1185">Reference proteome</keyword>